<dbReference type="Proteomes" id="UP000799424">
    <property type="component" value="Unassembled WGS sequence"/>
</dbReference>
<evidence type="ECO:0000313" key="2">
    <source>
        <dbReference type="EMBL" id="KAF2825178.1"/>
    </source>
</evidence>
<dbReference type="EMBL" id="MU006228">
    <property type="protein sequence ID" value="KAF2825178.1"/>
    <property type="molecule type" value="Genomic_DNA"/>
</dbReference>
<keyword evidence="1" id="KW-1133">Transmembrane helix</keyword>
<dbReference type="OrthoDB" id="5139341at2759"/>
<organism evidence="2 3">
    <name type="scientific">Ophiobolus disseminans</name>
    <dbReference type="NCBI Taxonomy" id="1469910"/>
    <lineage>
        <taxon>Eukaryota</taxon>
        <taxon>Fungi</taxon>
        <taxon>Dikarya</taxon>
        <taxon>Ascomycota</taxon>
        <taxon>Pezizomycotina</taxon>
        <taxon>Dothideomycetes</taxon>
        <taxon>Pleosporomycetidae</taxon>
        <taxon>Pleosporales</taxon>
        <taxon>Pleosporineae</taxon>
        <taxon>Phaeosphaeriaceae</taxon>
        <taxon>Ophiobolus</taxon>
    </lineage>
</organism>
<keyword evidence="3" id="KW-1185">Reference proteome</keyword>
<keyword evidence="1" id="KW-0812">Transmembrane</keyword>
<reference evidence="2" key="1">
    <citation type="journal article" date="2020" name="Stud. Mycol.">
        <title>101 Dothideomycetes genomes: a test case for predicting lifestyles and emergence of pathogens.</title>
        <authorList>
            <person name="Haridas S."/>
            <person name="Albert R."/>
            <person name="Binder M."/>
            <person name="Bloem J."/>
            <person name="Labutti K."/>
            <person name="Salamov A."/>
            <person name="Andreopoulos B."/>
            <person name="Baker S."/>
            <person name="Barry K."/>
            <person name="Bills G."/>
            <person name="Bluhm B."/>
            <person name="Cannon C."/>
            <person name="Castanera R."/>
            <person name="Culley D."/>
            <person name="Daum C."/>
            <person name="Ezra D."/>
            <person name="Gonzalez J."/>
            <person name="Henrissat B."/>
            <person name="Kuo A."/>
            <person name="Liang C."/>
            <person name="Lipzen A."/>
            <person name="Lutzoni F."/>
            <person name="Magnuson J."/>
            <person name="Mondo S."/>
            <person name="Nolan M."/>
            <person name="Ohm R."/>
            <person name="Pangilinan J."/>
            <person name="Park H.-J."/>
            <person name="Ramirez L."/>
            <person name="Alfaro M."/>
            <person name="Sun H."/>
            <person name="Tritt A."/>
            <person name="Yoshinaga Y."/>
            <person name="Zwiers L.-H."/>
            <person name="Turgeon B."/>
            <person name="Goodwin S."/>
            <person name="Spatafora J."/>
            <person name="Crous P."/>
            <person name="Grigoriev I."/>
        </authorList>
    </citation>
    <scope>NUCLEOTIDE SEQUENCE</scope>
    <source>
        <strain evidence="2">CBS 113818</strain>
    </source>
</reference>
<dbReference type="AlphaFoldDB" id="A0A6A6ZWU3"/>
<proteinExistence type="predicted"/>
<feature type="transmembrane region" description="Helical" evidence="1">
    <location>
        <begin position="54"/>
        <end position="75"/>
    </location>
</feature>
<name>A0A6A6ZWU3_9PLEO</name>
<keyword evidence="1" id="KW-0472">Membrane</keyword>
<sequence>MATTCDSIFPSNKTAVTLLTLHASLCVFWAILAGHPRDDWADLPFVTIMGINKYWINPIVTVATGVAFALQAGTAKKRRGPWVLSRTTLLLQVVVFLALAVSWPFRFKVPQNLRSQGNFWLLKEWHPLVGWTCINNAVIAVGQGIVLYAATRRVDSGVASAGEREALLTT</sequence>
<accession>A0A6A6ZWU3</accession>
<feature type="transmembrane region" description="Helical" evidence="1">
    <location>
        <begin position="125"/>
        <end position="150"/>
    </location>
</feature>
<evidence type="ECO:0000256" key="1">
    <source>
        <dbReference type="SAM" id="Phobius"/>
    </source>
</evidence>
<feature type="transmembrane region" description="Helical" evidence="1">
    <location>
        <begin position="15"/>
        <end position="34"/>
    </location>
</feature>
<feature type="transmembrane region" description="Helical" evidence="1">
    <location>
        <begin position="87"/>
        <end position="105"/>
    </location>
</feature>
<gene>
    <name evidence="2" type="ORF">CC86DRAFT_419012</name>
</gene>
<protein>
    <submittedName>
        <fullName evidence="2">Uncharacterized protein</fullName>
    </submittedName>
</protein>
<evidence type="ECO:0000313" key="3">
    <source>
        <dbReference type="Proteomes" id="UP000799424"/>
    </source>
</evidence>